<comment type="subcellular location">
    <subcellularLocation>
        <location evidence="9">Cytoplasm</location>
    </subcellularLocation>
</comment>
<dbReference type="SUPFAM" id="SSF143517">
    <property type="entry name" value="TRCF domain-like"/>
    <property type="match status" value="1"/>
</dbReference>
<dbReference type="Pfam" id="PF17757">
    <property type="entry name" value="UvrB_inter"/>
    <property type="match status" value="1"/>
</dbReference>
<dbReference type="SMART" id="SM00490">
    <property type="entry name" value="HELICc"/>
    <property type="match status" value="1"/>
</dbReference>
<dbReference type="Gene3D" id="2.40.10.170">
    <property type="match status" value="1"/>
</dbReference>
<dbReference type="Pfam" id="PF02559">
    <property type="entry name" value="CarD_TRCF_RID"/>
    <property type="match status" value="1"/>
</dbReference>
<dbReference type="InterPro" id="IPR036101">
    <property type="entry name" value="CarD-like/TRCF_RID_sf"/>
</dbReference>
<dbReference type="Pfam" id="PF03461">
    <property type="entry name" value="TRCF"/>
    <property type="match status" value="1"/>
</dbReference>
<evidence type="ECO:0000256" key="7">
    <source>
        <dbReference type="ARBA" id="ARBA00023125"/>
    </source>
</evidence>
<name>A0ABR5TMZ7_9BACL</name>
<dbReference type="RefSeq" id="WP_066129389.1">
    <property type="nucleotide sequence ID" value="NZ_KQ959861.1"/>
</dbReference>
<dbReference type="CDD" id="cd17991">
    <property type="entry name" value="DEXHc_TRCF"/>
    <property type="match status" value="1"/>
</dbReference>
<evidence type="ECO:0000256" key="3">
    <source>
        <dbReference type="ARBA" id="ARBA00022763"/>
    </source>
</evidence>
<dbReference type="InterPro" id="IPR011545">
    <property type="entry name" value="DEAD/DEAH_box_helicase_dom"/>
</dbReference>
<dbReference type="Proteomes" id="UP000070467">
    <property type="component" value="Unassembled WGS sequence"/>
</dbReference>
<evidence type="ECO:0000256" key="6">
    <source>
        <dbReference type="ARBA" id="ARBA00022840"/>
    </source>
</evidence>
<comment type="similarity">
    <text evidence="9">In the N-terminal section; belongs to the UvrB family.</text>
</comment>
<evidence type="ECO:0000256" key="5">
    <source>
        <dbReference type="ARBA" id="ARBA00022806"/>
    </source>
</evidence>
<proteinExistence type="inferred from homology"/>
<accession>A0ABR5TMZ7</accession>
<dbReference type="SUPFAM" id="SSF52540">
    <property type="entry name" value="P-loop containing nucleoside triphosphate hydrolases"/>
    <property type="match status" value="3"/>
</dbReference>
<dbReference type="InterPro" id="IPR001650">
    <property type="entry name" value="Helicase_C-like"/>
</dbReference>
<evidence type="ECO:0000313" key="14">
    <source>
        <dbReference type="Proteomes" id="UP000070467"/>
    </source>
</evidence>
<dbReference type="InterPro" id="IPR005118">
    <property type="entry name" value="TRCF_C"/>
</dbReference>
<keyword evidence="14" id="KW-1185">Reference proteome</keyword>
<keyword evidence="10" id="KW-0175">Coiled coil</keyword>
<protein>
    <recommendedName>
        <fullName evidence="9">Transcription-repair-coupling factor</fullName>
        <shortName evidence="9">TRCF</shortName>
        <ecNumber evidence="9">3.6.4.-</ecNumber>
    </recommendedName>
</protein>
<dbReference type="EMBL" id="LSDB01000008">
    <property type="protein sequence ID" value="KXB58654.1"/>
    <property type="molecule type" value="Genomic_DNA"/>
</dbReference>
<dbReference type="InterPro" id="IPR004576">
    <property type="entry name" value="Mfd"/>
</dbReference>
<evidence type="ECO:0000256" key="9">
    <source>
        <dbReference type="HAMAP-Rule" id="MF_00969"/>
    </source>
</evidence>
<keyword evidence="6 9" id="KW-0067">ATP-binding</keyword>
<dbReference type="Gene3D" id="3.90.1150.50">
    <property type="entry name" value="Transcription-repair-coupling factor, D7 domain"/>
    <property type="match status" value="1"/>
</dbReference>
<dbReference type="Gene3D" id="3.30.2060.10">
    <property type="entry name" value="Penicillin-binding protein 1b domain"/>
    <property type="match status" value="1"/>
</dbReference>
<evidence type="ECO:0000256" key="4">
    <source>
        <dbReference type="ARBA" id="ARBA00022801"/>
    </source>
</evidence>
<comment type="function">
    <text evidence="9">Couples transcription and DNA repair by recognizing RNA polymerase (RNAP) stalled at DNA lesions. Mediates ATP-dependent release of RNAP and its truncated transcript from the DNA, and recruitment of nucleotide excision repair machinery to the damaged site.</text>
</comment>
<dbReference type="Pfam" id="PF00271">
    <property type="entry name" value="Helicase_C"/>
    <property type="match status" value="1"/>
</dbReference>
<reference evidence="13 14" key="1">
    <citation type="submission" date="2016-01" db="EMBL/GenBank/DDBJ databases">
        <authorList>
            <person name="Mitreva M."/>
            <person name="Pepin K.H."/>
            <person name="Mihindukulasuriya K.A."/>
            <person name="Fulton R."/>
            <person name="Fronick C."/>
            <person name="O'Laughlin M."/>
            <person name="Miner T."/>
            <person name="Herter B."/>
            <person name="Rosa B.A."/>
            <person name="Cordes M."/>
            <person name="Tomlinson C."/>
            <person name="Wollam A."/>
            <person name="Palsikar V.B."/>
            <person name="Mardis E.R."/>
            <person name="Wilson R.K."/>
        </authorList>
    </citation>
    <scope>NUCLEOTIDE SEQUENCE [LARGE SCALE GENOMIC DNA]</scope>
    <source>
        <strain evidence="13 14">KA00071</strain>
    </source>
</reference>
<organism evidence="13 14">
    <name type="scientific">Gemelliphila asaccharolytica</name>
    <dbReference type="NCBI Taxonomy" id="502393"/>
    <lineage>
        <taxon>Bacteria</taxon>
        <taxon>Bacillati</taxon>
        <taxon>Bacillota</taxon>
        <taxon>Bacilli</taxon>
        <taxon>Bacillales</taxon>
        <taxon>Gemellaceae</taxon>
        <taxon>Gemelliphila</taxon>
    </lineage>
</organism>
<dbReference type="PROSITE" id="PS51194">
    <property type="entry name" value="HELICASE_CTER"/>
    <property type="match status" value="1"/>
</dbReference>
<keyword evidence="1 9" id="KW-0963">Cytoplasm</keyword>
<keyword evidence="8 9" id="KW-0234">DNA repair</keyword>
<evidence type="ECO:0000256" key="2">
    <source>
        <dbReference type="ARBA" id="ARBA00022741"/>
    </source>
</evidence>
<keyword evidence="2 9" id="KW-0547">Nucleotide-binding</keyword>
<dbReference type="EC" id="3.6.4.-" evidence="9"/>
<evidence type="ECO:0000259" key="11">
    <source>
        <dbReference type="PROSITE" id="PS51192"/>
    </source>
</evidence>
<evidence type="ECO:0000259" key="12">
    <source>
        <dbReference type="PROSITE" id="PS51194"/>
    </source>
</evidence>
<feature type="domain" description="Helicase C-terminal" evidence="12">
    <location>
        <begin position="783"/>
        <end position="949"/>
    </location>
</feature>
<dbReference type="Pfam" id="PF00270">
    <property type="entry name" value="DEAD"/>
    <property type="match status" value="1"/>
</dbReference>
<dbReference type="InterPro" id="IPR037235">
    <property type="entry name" value="TRCF-like_C_D7"/>
</dbReference>
<comment type="similarity">
    <text evidence="9">In the C-terminal section; belongs to the helicase family. RecG subfamily.</text>
</comment>
<dbReference type="InterPro" id="IPR041471">
    <property type="entry name" value="UvrB_inter"/>
</dbReference>
<evidence type="ECO:0000256" key="8">
    <source>
        <dbReference type="ARBA" id="ARBA00023204"/>
    </source>
</evidence>
<keyword evidence="5" id="KW-0347">Helicase</keyword>
<evidence type="ECO:0000313" key="13">
    <source>
        <dbReference type="EMBL" id="KXB58654.1"/>
    </source>
</evidence>
<dbReference type="InterPro" id="IPR027417">
    <property type="entry name" value="P-loop_NTPase"/>
</dbReference>
<evidence type="ECO:0000256" key="1">
    <source>
        <dbReference type="ARBA" id="ARBA00022490"/>
    </source>
</evidence>
<gene>
    <name evidence="9" type="primary">mfd</name>
    <name evidence="13" type="ORF">HMPREF1871_00420</name>
</gene>
<keyword evidence="7 9" id="KW-0238">DNA-binding</keyword>
<dbReference type="HAMAP" id="MF_00969">
    <property type="entry name" value="TRCF"/>
    <property type="match status" value="1"/>
</dbReference>
<dbReference type="Gene3D" id="3.40.50.300">
    <property type="entry name" value="P-loop containing nucleotide triphosphate hydrolases"/>
    <property type="match status" value="2"/>
</dbReference>
<dbReference type="SMART" id="SM01058">
    <property type="entry name" value="CarD_TRCF"/>
    <property type="match status" value="1"/>
</dbReference>
<dbReference type="InterPro" id="IPR047112">
    <property type="entry name" value="RecG/Mfd"/>
</dbReference>
<keyword evidence="3 9" id="KW-0227">DNA damage</keyword>
<keyword evidence="4 9" id="KW-0378">Hydrolase</keyword>
<dbReference type="InterPro" id="IPR014001">
    <property type="entry name" value="Helicase_ATP-bd"/>
</dbReference>
<comment type="caution">
    <text evidence="13">The sequence shown here is derived from an EMBL/GenBank/DDBJ whole genome shotgun (WGS) entry which is preliminary data.</text>
</comment>
<dbReference type="SMART" id="SM00487">
    <property type="entry name" value="DEXDc"/>
    <property type="match status" value="1"/>
</dbReference>
<dbReference type="SUPFAM" id="SSF141259">
    <property type="entry name" value="CarD-like"/>
    <property type="match status" value="1"/>
</dbReference>
<dbReference type="NCBIfam" id="TIGR00580">
    <property type="entry name" value="mfd"/>
    <property type="match status" value="1"/>
</dbReference>
<dbReference type="InterPro" id="IPR003711">
    <property type="entry name" value="CarD-like/TRCF_RID"/>
</dbReference>
<sequence length="1174" mass="137632">MILNELINIIGINKTIDYNIEYYGNNITSKILIIYRYFIDTNNTMIIFTYSEKEAEYIHSSLSNIVDEVFLYPEIKFSESFINKSNDLQNISINILNNLLNNKKMILIITPKIILKNLKNPEDFSNSIINIDFNKNISFDELQDKLINIGYEKKSNVYNIGEFSVRGSIIDIYSPVGKNPIRLDFFDSDLDSMKEFDINTQKSIRNIDKCSIYPTSEFFLSNDEKDLIVKKLKLILSNNYNISDQKLSKYRNVISNKINVYEESKIFNGLEIFSKFIYEKQSFNILNYIKENYVIIFDNYKKIIEETKELRENLHKNLNFYEDRVEYNFEKELGNLKNNKIYLSTLSSNNAQNCNNLEIKDIPLFHNIKILVYELKIRLEKNYKILIIYNTNNQKEYIEKILYDYNLDEFLFNKIKESKICLKKSEFRFKGFEIEKNKFILITPRELFKKNKINSKKYLLQNSNSEKIRNYQDLEIGDYIVHLFHGIGIYKGIKNIKANGVYKDYLEVSYRDNDKIFVDIDNMKYIQKYKSSSDESRPVLSKLGTKKWDQTKKRVKKEIENISKELIKLYISREISRGFSFSKDNVLQQEFESDFLFIPTSDQLKVTEEIKKDMENEKPMDRLLCGDVGFGKTEVAMRIAFKAIMDNKQVAVLVPTTLLAKQHYDNFITRFANFPVNIDVVSRFKTKKEIDKIKDKLKNGEIDIIIGTHKLLHETFKYKDLGLLIIDEEHKFGVKHKEKIKKLKNSIDVLTLSATPIPRTMHMSLIGIRDLSIIETPPLQRHPIQTYIVEENEKTIRDAVLTEIQREGQIFYIFNNVEKMENKYYFLKSIVPEAKIAYSHGRMTKNQIEEILTDFIDRKYDILLTTTIIENGIDISNVNTLIVENADKFGLSQLYQLRGRVGRSSRIAYAYLMIKPKKLLNENSEKRLLAMKNFTSLGSGFRVAMQDLSIRGAGDMLGGKQHGFIDSVGYTLYSQMLEKEILEQKEIIKPIIKKDKNQNIEYYQNILKNNSKDIKNLFVEKEENNILMNLNVSAYIPKEYITSDADKLYFYKLITNSNTIEEINNINNELVDRYSNFPKEVANLLNINIIRILSKNLMISKINENKKNIDIYFEKDFIGKIDGKLLFISLSNYDNLIVKFDKILKITLILESNSDKLLQLINLFNDILSVLSGK</sequence>
<dbReference type="Gene3D" id="3.40.50.11180">
    <property type="match status" value="1"/>
</dbReference>
<dbReference type="SMART" id="SM00982">
    <property type="entry name" value="TRCF"/>
    <property type="match status" value="1"/>
</dbReference>
<feature type="coiled-coil region" evidence="10">
    <location>
        <begin position="297"/>
        <end position="324"/>
    </location>
</feature>
<dbReference type="PANTHER" id="PTHR47964">
    <property type="entry name" value="ATP-DEPENDENT DNA HELICASE HOMOLOG RECG, CHLOROPLASTIC"/>
    <property type="match status" value="1"/>
</dbReference>
<dbReference type="PANTHER" id="PTHR47964:SF1">
    <property type="entry name" value="ATP-DEPENDENT DNA HELICASE HOMOLOG RECG, CHLOROPLASTIC"/>
    <property type="match status" value="1"/>
</dbReference>
<feature type="domain" description="Helicase ATP-binding" evidence="11">
    <location>
        <begin position="613"/>
        <end position="774"/>
    </location>
</feature>
<evidence type="ECO:0000256" key="10">
    <source>
        <dbReference type="SAM" id="Coils"/>
    </source>
</evidence>
<dbReference type="PROSITE" id="PS51192">
    <property type="entry name" value="HELICASE_ATP_BIND_1"/>
    <property type="match status" value="1"/>
</dbReference>